<dbReference type="InterPro" id="IPR036291">
    <property type="entry name" value="NAD(P)-bd_dom_sf"/>
</dbReference>
<evidence type="ECO:0000256" key="1">
    <source>
        <dbReference type="ARBA" id="ARBA00006484"/>
    </source>
</evidence>
<evidence type="ECO:0000256" key="2">
    <source>
        <dbReference type="ARBA" id="ARBA00023002"/>
    </source>
</evidence>
<dbReference type="AlphaFoldDB" id="A0A8K0SEJ2"/>
<dbReference type="PANTHER" id="PTHR43976">
    <property type="entry name" value="SHORT CHAIN DEHYDROGENASE"/>
    <property type="match status" value="1"/>
</dbReference>
<dbReference type="Proteomes" id="UP000813444">
    <property type="component" value="Unassembled WGS sequence"/>
</dbReference>
<dbReference type="Gene3D" id="3.40.50.720">
    <property type="entry name" value="NAD(P)-binding Rossmann-like Domain"/>
    <property type="match status" value="1"/>
</dbReference>
<dbReference type="PANTHER" id="PTHR43976:SF16">
    <property type="entry name" value="SHORT-CHAIN DEHYDROGENASE_REDUCTASE FAMILY PROTEIN"/>
    <property type="match status" value="1"/>
</dbReference>
<dbReference type="InterPro" id="IPR051911">
    <property type="entry name" value="SDR_oxidoreductase"/>
</dbReference>
<dbReference type="PRINTS" id="PR00080">
    <property type="entry name" value="SDRFAMILY"/>
</dbReference>
<proteinExistence type="inferred from homology"/>
<gene>
    <name evidence="4" type="ORF">B0I35DRAFT_484758</name>
</gene>
<evidence type="ECO:0000256" key="3">
    <source>
        <dbReference type="RuleBase" id="RU000363"/>
    </source>
</evidence>
<dbReference type="CDD" id="cd05374">
    <property type="entry name" value="17beta-HSD-like_SDR_c"/>
    <property type="match status" value="1"/>
</dbReference>
<name>A0A8K0SEJ2_9HYPO</name>
<keyword evidence="5" id="KW-1185">Reference proteome</keyword>
<sequence>MAPLVWLITGCSSGLGQEFVKQILARGDKVIATARRLESIESLQNDGASTLRLDVTDEPEVINKAISEAIGIYGGIDVLVNNAGFIVQGAVEELSQDQLWAEFNTNFFGTVKVTQAVLPHFRQRRAGALVFVGSLSGWIGHPYVAAYAASKFAVEGMAESIKAETEGFGIRTLLVEPGRFRTNLLTLGNLTVTEPKISDYKEAASSMIQGLAKEDRAQPGNPVKLISVVLDFVRNEGVAEGRPPVFRLPLGTDCYEEVKKKCEETLENLEALKDITTSCDF</sequence>
<reference evidence="4" key="1">
    <citation type="journal article" date="2021" name="Nat. Commun.">
        <title>Genetic determinants of endophytism in the Arabidopsis root mycobiome.</title>
        <authorList>
            <person name="Mesny F."/>
            <person name="Miyauchi S."/>
            <person name="Thiergart T."/>
            <person name="Pickel B."/>
            <person name="Atanasova L."/>
            <person name="Karlsson M."/>
            <person name="Huettel B."/>
            <person name="Barry K.W."/>
            <person name="Haridas S."/>
            <person name="Chen C."/>
            <person name="Bauer D."/>
            <person name="Andreopoulos W."/>
            <person name="Pangilinan J."/>
            <person name="LaButti K."/>
            <person name="Riley R."/>
            <person name="Lipzen A."/>
            <person name="Clum A."/>
            <person name="Drula E."/>
            <person name="Henrissat B."/>
            <person name="Kohler A."/>
            <person name="Grigoriev I.V."/>
            <person name="Martin F.M."/>
            <person name="Hacquard S."/>
        </authorList>
    </citation>
    <scope>NUCLEOTIDE SEQUENCE</scope>
    <source>
        <strain evidence="4">MPI-CAGE-CH-0235</strain>
    </source>
</reference>
<evidence type="ECO:0000313" key="5">
    <source>
        <dbReference type="Proteomes" id="UP000813444"/>
    </source>
</evidence>
<dbReference type="SUPFAM" id="SSF51735">
    <property type="entry name" value="NAD(P)-binding Rossmann-fold domains"/>
    <property type="match status" value="1"/>
</dbReference>
<keyword evidence="2" id="KW-0560">Oxidoreductase</keyword>
<comment type="caution">
    <text evidence="4">The sequence shown here is derived from an EMBL/GenBank/DDBJ whole genome shotgun (WGS) entry which is preliminary data.</text>
</comment>
<dbReference type="GO" id="GO:0016491">
    <property type="term" value="F:oxidoreductase activity"/>
    <property type="evidence" value="ECO:0007669"/>
    <property type="project" value="UniProtKB-KW"/>
</dbReference>
<protein>
    <submittedName>
        <fullName evidence="4">Uncharacterized protein</fullName>
    </submittedName>
</protein>
<dbReference type="PRINTS" id="PR00081">
    <property type="entry name" value="GDHRDH"/>
</dbReference>
<dbReference type="OrthoDB" id="1274115at2759"/>
<accession>A0A8K0SEJ2</accession>
<evidence type="ECO:0000313" key="4">
    <source>
        <dbReference type="EMBL" id="KAH7304090.1"/>
    </source>
</evidence>
<dbReference type="EMBL" id="JAGPNK010000026">
    <property type="protein sequence ID" value="KAH7304090.1"/>
    <property type="molecule type" value="Genomic_DNA"/>
</dbReference>
<dbReference type="Pfam" id="PF00106">
    <property type="entry name" value="adh_short"/>
    <property type="match status" value="1"/>
</dbReference>
<organism evidence="4 5">
    <name type="scientific">Stachybotrys elegans</name>
    <dbReference type="NCBI Taxonomy" id="80388"/>
    <lineage>
        <taxon>Eukaryota</taxon>
        <taxon>Fungi</taxon>
        <taxon>Dikarya</taxon>
        <taxon>Ascomycota</taxon>
        <taxon>Pezizomycotina</taxon>
        <taxon>Sordariomycetes</taxon>
        <taxon>Hypocreomycetidae</taxon>
        <taxon>Hypocreales</taxon>
        <taxon>Stachybotryaceae</taxon>
        <taxon>Stachybotrys</taxon>
    </lineage>
</organism>
<dbReference type="InterPro" id="IPR002347">
    <property type="entry name" value="SDR_fam"/>
</dbReference>
<comment type="similarity">
    <text evidence="1 3">Belongs to the short-chain dehydrogenases/reductases (SDR) family.</text>
</comment>